<dbReference type="PROSITE" id="PS50158">
    <property type="entry name" value="ZF_CCHC"/>
    <property type="match status" value="1"/>
</dbReference>
<keyword evidence="1" id="KW-0479">Metal-binding</keyword>
<sequence>MSKFISGVSKLVVKEFRTAMLVNDMDISHLMVYAQQIEEEKLKERSRETKRAKTSDGSYNALTRFNKERESNPKLQGGNGSGSLLPICAKRGKKYKGKCLASSNACFGCGKRDHKIRDCHLVAKNEGENCRKTQPNPSSNPSGSGPNAPKQNILYAL</sequence>
<dbReference type="Proteomes" id="UP001234989">
    <property type="component" value="Chromosome 6"/>
</dbReference>
<evidence type="ECO:0000256" key="2">
    <source>
        <dbReference type="SAM" id="MobiDB-lite"/>
    </source>
</evidence>
<evidence type="ECO:0000259" key="3">
    <source>
        <dbReference type="PROSITE" id="PS50158"/>
    </source>
</evidence>
<feature type="region of interest" description="Disordered" evidence="2">
    <location>
        <begin position="126"/>
        <end position="157"/>
    </location>
</feature>
<protein>
    <recommendedName>
        <fullName evidence="3">CCHC-type domain-containing protein</fullName>
    </recommendedName>
</protein>
<dbReference type="InterPro" id="IPR001878">
    <property type="entry name" value="Znf_CCHC"/>
</dbReference>
<keyword evidence="1" id="KW-0863">Zinc-finger</keyword>
<feature type="compositionally biased region" description="Basic and acidic residues" evidence="2">
    <location>
        <begin position="44"/>
        <end position="54"/>
    </location>
</feature>
<dbReference type="EMBL" id="CP133617">
    <property type="protein sequence ID" value="WMV32656.1"/>
    <property type="molecule type" value="Genomic_DNA"/>
</dbReference>
<feature type="compositionally biased region" description="Low complexity" evidence="2">
    <location>
        <begin position="135"/>
        <end position="147"/>
    </location>
</feature>
<proteinExistence type="predicted"/>
<dbReference type="GO" id="GO:0003676">
    <property type="term" value="F:nucleic acid binding"/>
    <property type="evidence" value="ECO:0007669"/>
    <property type="project" value="InterPro"/>
</dbReference>
<gene>
    <name evidence="4" type="ORF">MTR67_026041</name>
</gene>
<evidence type="ECO:0000313" key="4">
    <source>
        <dbReference type="EMBL" id="WMV32656.1"/>
    </source>
</evidence>
<organism evidence="4 5">
    <name type="scientific">Solanum verrucosum</name>
    <dbReference type="NCBI Taxonomy" id="315347"/>
    <lineage>
        <taxon>Eukaryota</taxon>
        <taxon>Viridiplantae</taxon>
        <taxon>Streptophyta</taxon>
        <taxon>Embryophyta</taxon>
        <taxon>Tracheophyta</taxon>
        <taxon>Spermatophyta</taxon>
        <taxon>Magnoliopsida</taxon>
        <taxon>eudicotyledons</taxon>
        <taxon>Gunneridae</taxon>
        <taxon>Pentapetalae</taxon>
        <taxon>asterids</taxon>
        <taxon>lamiids</taxon>
        <taxon>Solanales</taxon>
        <taxon>Solanaceae</taxon>
        <taxon>Solanoideae</taxon>
        <taxon>Solaneae</taxon>
        <taxon>Solanum</taxon>
    </lineage>
</organism>
<keyword evidence="5" id="KW-1185">Reference proteome</keyword>
<dbReference type="AlphaFoldDB" id="A0AAF0QZT0"/>
<accession>A0AAF0QZT0</accession>
<name>A0AAF0QZT0_SOLVR</name>
<feature type="domain" description="CCHC-type" evidence="3">
    <location>
        <begin position="106"/>
        <end position="119"/>
    </location>
</feature>
<feature type="region of interest" description="Disordered" evidence="2">
    <location>
        <begin position="44"/>
        <end position="78"/>
    </location>
</feature>
<evidence type="ECO:0000313" key="5">
    <source>
        <dbReference type="Proteomes" id="UP001234989"/>
    </source>
</evidence>
<reference evidence="4" key="1">
    <citation type="submission" date="2023-08" db="EMBL/GenBank/DDBJ databases">
        <title>A de novo genome assembly of Solanum verrucosum Schlechtendal, a Mexican diploid species geographically isolated from the other diploid A-genome species in potato relatives.</title>
        <authorList>
            <person name="Hosaka K."/>
        </authorList>
    </citation>
    <scope>NUCLEOTIDE SEQUENCE</scope>
    <source>
        <tissue evidence="4">Young leaves</tissue>
    </source>
</reference>
<keyword evidence="1" id="KW-0862">Zinc</keyword>
<dbReference type="GO" id="GO:0008270">
    <property type="term" value="F:zinc ion binding"/>
    <property type="evidence" value="ECO:0007669"/>
    <property type="project" value="UniProtKB-KW"/>
</dbReference>
<evidence type="ECO:0000256" key="1">
    <source>
        <dbReference type="PROSITE-ProRule" id="PRU00047"/>
    </source>
</evidence>